<sequence length="79" mass="8934">SQCLSWYRIEVWSTSDSLQSEKYSTATVELYMCLRSKFTNDYSTVALQPLGKINSCFCLAENITEDLHTQTATASDKLP</sequence>
<feature type="non-terminal residue" evidence="1">
    <location>
        <position position="1"/>
    </location>
</feature>
<accession>A0A0B6YAK5</accession>
<evidence type="ECO:0000313" key="1">
    <source>
        <dbReference type="EMBL" id="CEK52460.1"/>
    </source>
</evidence>
<dbReference type="AlphaFoldDB" id="A0A0B6YAK5"/>
<protein>
    <submittedName>
        <fullName evidence="1">Uncharacterized protein</fullName>
    </submittedName>
</protein>
<proteinExistence type="predicted"/>
<dbReference type="EMBL" id="HACG01005595">
    <property type="protein sequence ID" value="CEK52460.1"/>
    <property type="molecule type" value="Transcribed_RNA"/>
</dbReference>
<name>A0A0B6YAK5_9EUPU</name>
<gene>
    <name evidence="1" type="primary">ORF16883</name>
</gene>
<reference evidence="1" key="1">
    <citation type="submission" date="2014-12" db="EMBL/GenBank/DDBJ databases">
        <title>Insight into the proteome of Arion vulgaris.</title>
        <authorList>
            <person name="Aradska J."/>
            <person name="Bulat T."/>
            <person name="Smidak R."/>
            <person name="Sarate P."/>
            <person name="Gangsoo J."/>
            <person name="Sialana F."/>
            <person name="Bilban M."/>
            <person name="Lubec G."/>
        </authorList>
    </citation>
    <scope>NUCLEOTIDE SEQUENCE</scope>
    <source>
        <tissue evidence="1">Skin</tissue>
    </source>
</reference>
<organism evidence="1">
    <name type="scientific">Arion vulgaris</name>
    <dbReference type="NCBI Taxonomy" id="1028688"/>
    <lineage>
        <taxon>Eukaryota</taxon>
        <taxon>Metazoa</taxon>
        <taxon>Spiralia</taxon>
        <taxon>Lophotrochozoa</taxon>
        <taxon>Mollusca</taxon>
        <taxon>Gastropoda</taxon>
        <taxon>Heterobranchia</taxon>
        <taxon>Euthyneura</taxon>
        <taxon>Panpulmonata</taxon>
        <taxon>Eupulmonata</taxon>
        <taxon>Stylommatophora</taxon>
        <taxon>Helicina</taxon>
        <taxon>Arionoidea</taxon>
        <taxon>Arionidae</taxon>
        <taxon>Arion</taxon>
    </lineage>
</organism>